<sequence length="162" mass="18169">MKMVIGMQKSKYSEQSSVRQTMKGLDVKTGSLQMVQSCNGHIVKLPVLVQVYKNCFEHYAVICRDAKYTSSAVYLSLKNSKVYKSDHDNNEIMLVHNDIDGSSLTLQVSSNKDVNDWISVLQSESPLMTGSESPSVRRASFMPALHESLQEESDSGEEEDER</sequence>
<dbReference type="AlphaFoldDB" id="A0A8B6E4A2"/>
<gene>
    <name evidence="2" type="ORF">MGAL_10B037686</name>
</gene>
<feature type="compositionally biased region" description="Acidic residues" evidence="1">
    <location>
        <begin position="150"/>
        <end position="162"/>
    </location>
</feature>
<dbReference type="SUPFAM" id="SSF50729">
    <property type="entry name" value="PH domain-like"/>
    <property type="match status" value="1"/>
</dbReference>
<dbReference type="EMBL" id="UYJE01004597">
    <property type="protein sequence ID" value="VDI29517.1"/>
    <property type="molecule type" value="Genomic_DNA"/>
</dbReference>
<name>A0A8B6E4A2_MYTGA</name>
<protein>
    <recommendedName>
        <fullName evidence="4">PH domain-containing protein</fullName>
    </recommendedName>
</protein>
<dbReference type="OrthoDB" id="6538124at2759"/>
<evidence type="ECO:0000313" key="2">
    <source>
        <dbReference type="EMBL" id="VDI29517.1"/>
    </source>
</evidence>
<reference evidence="2" key="1">
    <citation type="submission" date="2018-11" db="EMBL/GenBank/DDBJ databases">
        <authorList>
            <person name="Alioto T."/>
            <person name="Alioto T."/>
        </authorList>
    </citation>
    <scope>NUCLEOTIDE SEQUENCE</scope>
</reference>
<keyword evidence="3" id="KW-1185">Reference proteome</keyword>
<evidence type="ECO:0000256" key="1">
    <source>
        <dbReference type="SAM" id="MobiDB-lite"/>
    </source>
</evidence>
<dbReference type="Proteomes" id="UP000596742">
    <property type="component" value="Unassembled WGS sequence"/>
</dbReference>
<evidence type="ECO:0008006" key="4">
    <source>
        <dbReference type="Google" id="ProtNLM"/>
    </source>
</evidence>
<organism evidence="2 3">
    <name type="scientific">Mytilus galloprovincialis</name>
    <name type="common">Mediterranean mussel</name>
    <dbReference type="NCBI Taxonomy" id="29158"/>
    <lineage>
        <taxon>Eukaryota</taxon>
        <taxon>Metazoa</taxon>
        <taxon>Spiralia</taxon>
        <taxon>Lophotrochozoa</taxon>
        <taxon>Mollusca</taxon>
        <taxon>Bivalvia</taxon>
        <taxon>Autobranchia</taxon>
        <taxon>Pteriomorphia</taxon>
        <taxon>Mytilida</taxon>
        <taxon>Mytiloidea</taxon>
        <taxon>Mytilidae</taxon>
        <taxon>Mytilinae</taxon>
        <taxon>Mytilus</taxon>
    </lineage>
</organism>
<accession>A0A8B6E4A2</accession>
<proteinExistence type="predicted"/>
<comment type="caution">
    <text evidence="2">The sequence shown here is derived from an EMBL/GenBank/DDBJ whole genome shotgun (WGS) entry which is preliminary data.</text>
</comment>
<feature type="region of interest" description="Disordered" evidence="1">
    <location>
        <begin position="126"/>
        <end position="162"/>
    </location>
</feature>
<evidence type="ECO:0000313" key="3">
    <source>
        <dbReference type="Proteomes" id="UP000596742"/>
    </source>
</evidence>